<accession>A0A0V0JAA0</accession>
<dbReference type="Pfam" id="PF08615">
    <property type="entry name" value="RNase_H2_suC"/>
    <property type="match status" value="1"/>
</dbReference>
<proteinExistence type="predicted"/>
<gene>
    <name evidence="1" type="ORF">TR127364</name>
</gene>
<dbReference type="GO" id="GO:0006401">
    <property type="term" value="P:RNA catabolic process"/>
    <property type="evidence" value="ECO:0007669"/>
    <property type="project" value="InterPro"/>
</dbReference>
<feature type="non-terminal residue" evidence="1">
    <location>
        <position position="1"/>
    </location>
</feature>
<reference evidence="1" key="1">
    <citation type="submission" date="2016-01" db="EMBL/GenBank/DDBJ databases">
        <title>Reference transcriptome for the parasite Schistocephalus solidus: insights into the molecular evolution of parasitism.</title>
        <authorList>
            <person name="Hebert F.O."/>
            <person name="Grambauer S."/>
            <person name="Barber I."/>
            <person name="Landry C.R."/>
            <person name="Aubin-Horth N."/>
        </authorList>
    </citation>
    <scope>NUCLEOTIDE SEQUENCE</scope>
</reference>
<dbReference type="Gene3D" id="2.40.128.680">
    <property type="match status" value="1"/>
</dbReference>
<organism evidence="1">
    <name type="scientific">Schistocephalus solidus</name>
    <name type="common">Tapeworm</name>
    <dbReference type="NCBI Taxonomy" id="70667"/>
    <lineage>
        <taxon>Eukaryota</taxon>
        <taxon>Metazoa</taxon>
        <taxon>Spiralia</taxon>
        <taxon>Lophotrochozoa</taxon>
        <taxon>Platyhelminthes</taxon>
        <taxon>Cestoda</taxon>
        <taxon>Eucestoda</taxon>
        <taxon>Diphyllobothriidea</taxon>
        <taxon>Diphyllobothriidae</taxon>
        <taxon>Schistocephalus</taxon>
    </lineage>
</organism>
<dbReference type="GO" id="GO:0032299">
    <property type="term" value="C:ribonuclease H2 complex"/>
    <property type="evidence" value="ECO:0007669"/>
    <property type="project" value="InterPro"/>
</dbReference>
<dbReference type="EMBL" id="GEEE01000532">
    <property type="protein sequence ID" value="JAP62693.1"/>
    <property type="molecule type" value="Transcribed_RNA"/>
</dbReference>
<name>A0A0V0JAA0_SCHSO</name>
<sequence>SINADGSTVQLPEAFSFPSPDGAFVANFRGRKLFGNQFTLPDDVGAYVMSCEEHLLDEEPAPVCNVIHVSKILVWNTDAPCDAEEKLHTSLLWMKLNSAMSKD</sequence>
<protein>
    <submittedName>
        <fullName evidence="1">Ribonuclease H2 non-catalytic subunit (Ylr154p-like)</fullName>
    </submittedName>
</protein>
<dbReference type="AlphaFoldDB" id="A0A0V0JAA0"/>
<dbReference type="InterPro" id="IPR013924">
    <property type="entry name" value="RNase_H2_suC"/>
</dbReference>
<evidence type="ECO:0000313" key="1">
    <source>
        <dbReference type="EMBL" id="JAP62693.1"/>
    </source>
</evidence>